<dbReference type="RefSeq" id="WP_107012669.1">
    <property type="nucleotide sequence ID" value="NZ_CP028136.1"/>
</dbReference>
<dbReference type="OrthoDB" id="1951600at2"/>
<dbReference type="PANTHER" id="PTHR40037:SF1">
    <property type="entry name" value="PHOSPHOESTERASE SAOUHSC_00951-RELATED"/>
    <property type="match status" value="1"/>
</dbReference>
<dbReference type="InterPro" id="IPR009097">
    <property type="entry name" value="Cyclic_Pdiesterase"/>
</dbReference>
<dbReference type="Gene3D" id="3.90.1140.10">
    <property type="entry name" value="Cyclic phosphodiesterase"/>
    <property type="match status" value="1"/>
</dbReference>
<dbReference type="SUPFAM" id="SSF55144">
    <property type="entry name" value="LigT-like"/>
    <property type="match status" value="1"/>
</dbReference>
<sequence length="180" mass="21251">MEVKKLYFIAVVPPKEIGKKIRKFKEEIKQKFDVKHALKLPAHITLQIPFRIEEKKEDLLIVILQNLVESLQAFQTALKDFDHFSRRVIFIPATNTTGFKNLHSELQKKLLSNFDLQGNEISTKIHPHITIATKDLHHKVFPQVWADFKEKDFYAEFEVNQLVLFKHDGKKWKILKEFGF</sequence>
<keyword evidence="2" id="KW-1185">Reference proteome</keyword>
<dbReference type="PANTHER" id="PTHR40037">
    <property type="entry name" value="PHOSPHOESTERASE YJCG-RELATED"/>
    <property type="match status" value="1"/>
</dbReference>
<dbReference type="KEGG" id="grs:C7S20_11880"/>
<evidence type="ECO:0000313" key="2">
    <source>
        <dbReference type="Proteomes" id="UP000241507"/>
    </source>
</evidence>
<gene>
    <name evidence="1" type="ORF">C7S20_11880</name>
</gene>
<reference evidence="2" key="1">
    <citation type="submission" date="2018-03" db="EMBL/GenBank/DDBJ databases">
        <title>Gramella fulva sp. nov., isolated from a dry surface of tidal flat.</title>
        <authorList>
            <person name="Hwang S.H."/>
            <person name="Hwang W.M."/>
            <person name="Kang K."/>
            <person name="Ahn T.-Y."/>
        </authorList>
    </citation>
    <scope>NUCLEOTIDE SEQUENCE [LARGE SCALE GENOMIC DNA]</scope>
    <source>
        <strain evidence="2">SH35</strain>
    </source>
</reference>
<evidence type="ECO:0000313" key="1">
    <source>
        <dbReference type="EMBL" id="AVR45894.1"/>
    </source>
</evidence>
<dbReference type="EMBL" id="CP028136">
    <property type="protein sequence ID" value="AVR45894.1"/>
    <property type="molecule type" value="Genomic_DNA"/>
</dbReference>
<proteinExistence type="predicted"/>
<dbReference type="Pfam" id="PF13563">
    <property type="entry name" value="2_5_RNA_ligase2"/>
    <property type="match status" value="1"/>
</dbReference>
<evidence type="ECO:0008006" key="3">
    <source>
        <dbReference type="Google" id="ProtNLM"/>
    </source>
</evidence>
<protein>
    <recommendedName>
        <fullName evidence="3">2'-5' RNA ligase</fullName>
    </recommendedName>
</protein>
<dbReference type="Proteomes" id="UP000241507">
    <property type="component" value="Chromosome"/>
</dbReference>
<organism evidence="1 2">
    <name type="scientific">Christiangramia fulva</name>
    <dbReference type="NCBI Taxonomy" id="2126553"/>
    <lineage>
        <taxon>Bacteria</taxon>
        <taxon>Pseudomonadati</taxon>
        <taxon>Bacteroidota</taxon>
        <taxon>Flavobacteriia</taxon>
        <taxon>Flavobacteriales</taxon>
        <taxon>Flavobacteriaceae</taxon>
        <taxon>Christiangramia</taxon>
    </lineage>
</organism>
<accession>A0A2R3Z6Q5</accession>
<dbReference type="InterPro" id="IPR050580">
    <property type="entry name" value="2H_phosphoesterase_YjcG-like"/>
</dbReference>
<dbReference type="AlphaFoldDB" id="A0A2R3Z6Q5"/>
<name>A0A2R3Z6Q5_9FLAO</name>